<feature type="non-terminal residue" evidence="2">
    <location>
        <position position="1"/>
    </location>
</feature>
<organism evidence="2 3">
    <name type="scientific">Allacma fusca</name>
    <dbReference type="NCBI Taxonomy" id="39272"/>
    <lineage>
        <taxon>Eukaryota</taxon>
        <taxon>Metazoa</taxon>
        <taxon>Ecdysozoa</taxon>
        <taxon>Arthropoda</taxon>
        <taxon>Hexapoda</taxon>
        <taxon>Collembola</taxon>
        <taxon>Symphypleona</taxon>
        <taxon>Sminthuridae</taxon>
        <taxon>Allacma</taxon>
    </lineage>
</organism>
<name>A0A8J2LH74_9HEXA</name>
<dbReference type="AlphaFoldDB" id="A0A8J2LH74"/>
<feature type="region of interest" description="Disordered" evidence="1">
    <location>
        <begin position="309"/>
        <end position="362"/>
    </location>
</feature>
<comment type="caution">
    <text evidence="2">The sequence shown here is derived from an EMBL/GenBank/DDBJ whole genome shotgun (WGS) entry which is preliminary data.</text>
</comment>
<evidence type="ECO:0000313" key="2">
    <source>
        <dbReference type="EMBL" id="CAG7821975.1"/>
    </source>
</evidence>
<evidence type="ECO:0000313" key="3">
    <source>
        <dbReference type="Proteomes" id="UP000708208"/>
    </source>
</evidence>
<evidence type="ECO:0000256" key="1">
    <source>
        <dbReference type="SAM" id="MobiDB-lite"/>
    </source>
</evidence>
<dbReference type="PANTHER" id="PTHR34494">
    <property type="entry name" value="PROTEIN CBG25024"/>
    <property type="match status" value="1"/>
</dbReference>
<accession>A0A8J2LH74</accession>
<gene>
    <name evidence="2" type="ORF">AFUS01_LOCUS32274</name>
</gene>
<feature type="compositionally biased region" description="Low complexity" evidence="1">
    <location>
        <begin position="336"/>
        <end position="346"/>
    </location>
</feature>
<sequence>SAQKSGSGRYRHTAKYIYGITQEHRVYWFGVIFLRGILETVILQSQGGNVNLIGSFGAEKSKDGNTFPVVSQIASAGYAIGGNMDEAKDLQEEFARNMARIVDSIPVAGHIKGGVHYALGENEQGEEAMKAASRSTGVIIGGVGGFVAGGPVGAVAGGIAGGAAADGIITGSDILAKGDKAKAYGYVKDGEVIADAIKGKKSITTEEGVDMALGPISDGFGGYAGGKFMGKPFAGSKVVPNAIGKGTIYKVLDDAGGAAKSGAGRGGIDAVLDNSIVKIKPGAGAKVSGDVNLNRFGFDKAALDNRANQLNPNHQASGPGRPSGYRGAGTMEDLNNHANQLNPNNLAYHASRGASDINSRNV</sequence>
<keyword evidence="3" id="KW-1185">Reference proteome</keyword>
<dbReference type="PANTHER" id="PTHR34494:SF1">
    <property type="entry name" value="PROTEIN CBG25024"/>
    <property type="match status" value="1"/>
</dbReference>
<dbReference type="OrthoDB" id="6162903at2759"/>
<reference evidence="2" key="1">
    <citation type="submission" date="2021-06" db="EMBL/GenBank/DDBJ databases">
        <authorList>
            <person name="Hodson N. C."/>
            <person name="Mongue J. A."/>
            <person name="Jaron S. K."/>
        </authorList>
    </citation>
    <scope>NUCLEOTIDE SEQUENCE</scope>
</reference>
<dbReference type="Proteomes" id="UP000708208">
    <property type="component" value="Unassembled WGS sequence"/>
</dbReference>
<proteinExistence type="predicted"/>
<protein>
    <submittedName>
        <fullName evidence="2">Uncharacterized protein</fullName>
    </submittedName>
</protein>
<dbReference type="EMBL" id="CAJVCH010525015">
    <property type="protein sequence ID" value="CAG7821975.1"/>
    <property type="molecule type" value="Genomic_DNA"/>
</dbReference>